<name>I7JQI5_9BURK</name>
<dbReference type="InterPro" id="IPR042564">
    <property type="entry name" value="CRISPR-Cas6/Csy4_sf"/>
</dbReference>
<dbReference type="GO" id="GO:0043571">
    <property type="term" value="P:maintenance of CRISPR repeat elements"/>
    <property type="evidence" value="ECO:0007669"/>
    <property type="project" value="InterPro"/>
</dbReference>
<evidence type="ECO:0000313" key="1">
    <source>
        <dbReference type="EMBL" id="CCG18724.1"/>
    </source>
</evidence>
<dbReference type="CDD" id="cd09739">
    <property type="entry name" value="Cas6_I-F"/>
    <property type="match status" value="1"/>
</dbReference>
<dbReference type="InterPro" id="IPR013396">
    <property type="entry name" value="CRISPR-assoc_prot_Csy4"/>
</dbReference>
<dbReference type="GO" id="GO:0004519">
    <property type="term" value="F:endonuclease activity"/>
    <property type="evidence" value="ECO:0007669"/>
    <property type="project" value="InterPro"/>
</dbReference>
<dbReference type="EMBL" id="HE681423">
    <property type="protein sequence ID" value="CCG18724.1"/>
    <property type="molecule type" value="Genomic_DNA"/>
</dbReference>
<dbReference type="HOGENOM" id="CLU_108958_0_1_4"/>
<sequence length="221" mass="25449">MKYYIELTLIDQNEVPLNNIMNHVFSSIHIQIVNLQNSNMNKILPIGISFPNYVYEKEEGTNLNNKFHSTLGNKIRLFSESEENLINLNLKTKVRNLRDYIHITNVKSVPKNIQGYASFFRHHVKSNPFTVAKRLCLRKNKGNVNLDDLKDINKLALQIKIEHTNLPYVCLSSHSSKHRFRLFIDRELVPLSVEGKFNSYGLAVKSNLVHGTNSMGTVPLF</sequence>
<dbReference type="KEGG" id="teg:KUK_1434"/>
<gene>
    <name evidence="1" type="ORF">KUK_1434</name>
</gene>
<dbReference type="RefSeq" id="WP_015555712.1">
    <property type="nucleotide sequence ID" value="NC_021036.1"/>
</dbReference>
<dbReference type="Pfam" id="PF09618">
    <property type="entry name" value="Cas_Csy4"/>
    <property type="match status" value="1"/>
</dbReference>
<dbReference type="Gene3D" id="3.30.70.2540">
    <property type="entry name" value="CRISPR-associated endoribonuclease Cas6/Csy4"/>
    <property type="match status" value="1"/>
</dbReference>
<accession>I7JQI5</accession>
<dbReference type="NCBIfam" id="TIGR02563">
    <property type="entry name" value="cas_Csy4"/>
    <property type="match status" value="1"/>
</dbReference>
<protein>
    <submittedName>
        <fullName evidence="1">CRISPR protein, Cas6</fullName>
    </submittedName>
</protein>
<dbReference type="OrthoDB" id="259831at2"/>
<organism evidence="1">
    <name type="scientific">Taylorella equigenitalis 14/56</name>
    <dbReference type="NCBI Taxonomy" id="1091497"/>
    <lineage>
        <taxon>Bacteria</taxon>
        <taxon>Pseudomonadati</taxon>
        <taxon>Pseudomonadota</taxon>
        <taxon>Betaproteobacteria</taxon>
        <taxon>Burkholderiales</taxon>
        <taxon>Alcaligenaceae</taxon>
        <taxon>Taylorella</taxon>
    </lineage>
</organism>
<dbReference type="AlphaFoldDB" id="I7JQI5"/>
<reference evidence="1" key="1">
    <citation type="journal article" date="2012" name="Vet. Microbiol.">
        <title>Comparative genomic analyses of the Taylorellae.</title>
        <authorList>
            <person name="Hauser H."/>
            <person name="Richter D.C."/>
            <person name="van Tonder A."/>
            <person name="Clark L."/>
            <person name="Preston A."/>
        </authorList>
    </citation>
    <scope>NUCLEOTIDE SEQUENCE</scope>
    <source>
        <strain evidence="1">14/56</strain>
    </source>
</reference>
<proteinExistence type="predicted"/>